<proteinExistence type="predicted"/>
<accession>E0UF97</accession>
<dbReference type="KEGG" id="cyj:Cyan7822_3526"/>
<dbReference type="InterPro" id="IPR054637">
    <property type="entry name" value="Asr1405_Asl0597-like"/>
</dbReference>
<keyword evidence="2" id="KW-1185">Reference proteome</keyword>
<evidence type="ECO:0000313" key="2">
    <source>
        <dbReference type="Proteomes" id="UP000008206"/>
    </source>
</evidence>
<dbReference type="RefSeq" id="WP_013323537.1">
    <property type="nucleotide sequence ID" value="NC_014501.1"/>
</dbReference>
<name>E0UF97_GLOV7</name>
<sequence>MSSANPSSSSNQVIQVQGTDRWEVYHRLQELDIPCQCHLNQPLQIELDTHIQAIQLWSVVRRIKAPRQELILWLDRCWVLDIDNENH</sequence>
<dbReference type="STRING" id="497965.Cyan7822_3526"/>
<dbReference type="AlphaFoldDB" id="E0UF97"/>
<dbReference type="eggNOG" id="ENOG5032YWI">
    <property type="taxonomic scope" value="Bacteria"/>
</dbReference>
<organism evidence="1 2">
    <name type="scientific">Gloeothece verrucosa (strain PCC 7822)</name>
    <name type="common">Cyanothece sp. (strain PCC 7822)</name>
    <dbReference type="NCBI Taxonomy" id="497965"/>
    <lineage>
        <taxon>Bacteria</taxon>
        <taxon>Bacillati</taxon>
        <taxon>Cyanobacteriota</taxon>
        <taxon>Cyanophyceae</taxon>
        <taxon>Oscillatoriophycideae</taxon>
        <taxon>Chroococcales</taxon>
        <taxon>Aphanothecaceae</taxon>
        <taxon>Gloeothece</taxon>
        <taxon>Gloeothece verrucosa</taxon>
    </lineage>
</organism>
<protein>
    <submittedName>
        <fullName evidence="1">Uncharacterized protein</fullName>
    </submittedName>
</protein>
<evidence type="ECO:0000313" key="1">
    <source>
        <dbReference type="EMBL" id="ADN15468.1"/>
    </source>
</evidence>
<dbReference type="NCBIfam" id="NF045598">
    <property type="entry name" value="asr1405_asl0597"/>
    <property type="match status" value="1"/>
</dbReference>
<dbReference type="EMBL" id="CP002198">
    <property type="protein sequence ID" value="ADN15468.1"/>
    <property type="molecule type" value="Genomic_DNA"/>
</dbReference>
<reference evidence="2" key="1">
    <citation type="journal article" date="2011" name="MBio">
        <title>Novel metabolic attributes of the genus Cyanothece, comprising a group of unicellular nitrogen-fixing Cyanobacteria.</title>
        <authorList>
            <person name="Bandyopadhyay A."/>
            <person name="Elvitigala T."/>
            <person name="Welsh E."/>
            <person name="Stockel J."/>
            <person name="Liberton M."/>
            <person name="Min H."/>
            <person name="Sherman L.A."/>
            <person name="Pakrasi H.B."/>
        </authorList>
    </citation>
    <scope>NUCLEOTIDE SEQUENCE [LARGE SCALE GENOMIC DNA]</scope>
    <source>
        <strain evidence="2">PCC 7822</strain>
    </source>
</reference>
<dbReference type="OrthoDB" id="515027at2"/>
<dbReference type="Proteomes" id="UP000008206">
    <property type="component" value="Chromosome"/>
</dbReference>
<gene>
    <name evidence="1" type="ordered locus">Cyan7822_3526</name>
</gene>
<dbReference type="HOGENOM" id="CLU_174106_0_0_3"/>